<gene>
    <name evidence="10" type="ORF">SLEP1_g23146</name>
</gene>
<feature type="domain" description="FAD-binding PCMH-type" evidence="9">
    <location>
        <begin position="58"/>
        <end position="235"/>
    </location>
</feature>
<dbReference type="InterPro" id="IPR016164">
    <property type="entry name" value="FAD-linked_Oxase-like_C"/>
</dbReference>
<dbReference type="Gene3D" id="3.30.43.10">
    <property type="entry name" value="Uridine Diphospho-n-acetylenolpyruvylglucosamine Reductase, domain 2"/>
    <property type="match status" value="1"/>
</dbReference>
<keyword evidence="5" id="KW-0274">FAD</keyword>
<dbReference type="InterPro" id="IPR016166">
    <property type="entry name" value="FAD-bd_PCMH"/>
</dbReference>
<dbReference type="PROSITE" id="PS51387">
    <property type="entry name" value="FAD_PCMH"/>
    <property type="match status" value="1"/>
</dbReference>
<dbReference type="Proteomes" id="UP001054252">
    <property type="component" value="Unassembled WGS sequence"/>
</dbReference>
<dbReference type="InterPro" id="IPR015345">
    <property type="entry name" value="Cytokinin_DH_FAD/cytokin-bd"/>
</dbReference>
<evidence type="ECO:0000256" key="4">
    <source>
        <dbReference type="ARBA" id="ARBA00022630"/>
    </source>
</evidence>
<dbReference type="Pfam" id="PF09265">
    <property type="entry name" value="Cytokin-bind"/>
    <property type="match status" value="1"/>
</dbReference>
<dbReference type="Pfam" id="PF01565">
    <property type="entry name" value="FAD_binding_4"/>
    <property type="match status" value="1"/>
</dbReference>
<name>A0AAV5JBD0_9ROSI</name>
<evidence type="ECO:0000256" key="7">
    <source>
        <dbReference type="ARBA" id="ARBA00048224"/>
    </source>
</evidence>
<dbReference type="EMBL" id="BPVZ01000035">
    <property type="protein sequence ID" value="GKV11933.1"/>
    <property type="molecule type" value="Genomic_DNA"/>
</dbReference>
<evidence type="ECO:0000259" key="9">
    <source>
        <dbReference type="PROSITE" id="PS51387"/>
    </source>
</evidence>
<dbReference type="FunFam" id="3.40.462.10:FF:000001">
    <property type="entry name" value="Cytokinin dehydrogenase 2"/>
    <property type="match status" value="1"/>
</dbReference>
<sequence length="515" mass="57666">MAVNFKIQALCAMILIIINRSTLAIDISSLTLDLGLGEKLSTDPEALESASHDYGHIVTKTPTAVLKPAFTDDIATLIVSAYNHSTPFSIAAKGCGHSVRGQAMVNNGVVISMTSLKNGVIVSGNSSSGFVADVGSEQLWIDVLEATLKHGLAPVSWTDYLHITVGGTLSNAGISGQTFRFGPQISNVYEIDVITGKGQFLTCTAKNNSELFHAVLGGLGQFGIITRARIPLEPAPQRVKWVRMLYSDFSAFTRDQERLISINGRKDDKAVDYVEGSLMMGSSENWRSSFFDPANYSIIISLITTHGIIYSLEVVKYYNDQTRFTVDEELQLMLKGLNYIPGLMFEKDVSYINFLNRVQAGEEELRSQGLWEVPHPWLNLFIPKSQIENFNDGVFRNIVLKRNITSGLVLVYPMNRNKWDDRMSAVIPDEDVFYTVGFLRASGFDNWKVFDDQNREILKFCEEARIEVKQYLPHHTTKEDWMKHFGPKWKAFVERKSMFDPKSILSPGQGIFNSN</sequence>
<reference evidence="10 11" key="1">
    <citation type="journal article" date="2021" name="Commun. Biol.">
        <title>The genome of Shorea leprosula (Dipterocarpaceae) highlights the ecological relevance of drought in aseasonal tropical rainforests.</title>
        <authorList>
            <person name="Ng K.K.S."/>
            <person name="Kobayashi M.J."/>
            <person name="Fawcett J.A."/>
            <person name="Hatakeyama M."/>
            <person name="Paape T."/>
            <person name="Ng C.H."/>
            <person name="Ang C.C."/>
            <person name="Tnah L.H."/>
            <person name="Lee C.T."/>
            <person name="Nishiyama T."/>
            <person name="Sese J."/>
            <person name="O'Brien M.J."/>
            <person name="Copetti D."/>
            <person name="Mohd Noor M.I."/>
            <person name="Ong R.C."/>
            <person name="Putra M."/>
            <person name="Sireger I.Z."/>
            <person name="Indrioko S."/>
            <person name="Kosugi Y."/>
            <person name="Izuno A."/>
            <person name="Isagi Y."/>
            <person name="Lee S.L."/>
            <person name="Shimizu K.K."/>
        </authorList>
    </citation>
    <scope>NUCLEOTIDE SEQUENCE [LARGE SCALE GENOMIC DNA]</scope>
    <source>
        <strain evidence="10">214</strain>
    </source>
</reference>
<dbReference type="SUPFAM" id="SSF55103">
    <property type="entry name" value="FAD-linked oxidases, C-terminal domain"/>
    <property type="match status" value="1"/>
</dbReference>
<dbReference type="InterPro" id="IPR016170">
    <property type="entry name" value="Cytok_DH_C_sf"/>
</dbReference>
<dbReference type="InterPro" id="IPR016167">
    <property type="entry name" value="FAD-bd_PCMH_sub1"/>
</dbReference>
<dbReference type="GO" id="GO:0071949">
    <property type="term" value="F:FAD binding"/>
    <property type="evidence" value="ECO:0007669"/>
    <property type="project" value="InterPro"/>
</dbReference>
<evidence type="ECO:0000313" key="10">
    <source>
        <dbReference type="EMBL" id="GKV11933.1"/>
    </source>
</evidence>
<proteinExistence type="inferred from homology"/>
<feature type="signal peptide" evidence="8">
    <location>
        <begin position="1"/>
        <end position="24"/>
    </location>
</feature>
<protein>
    <recommendedName>
        <fullName evidence="3">cytokinin dehydrogenase</fullName>
        <ecNumber evidence="3">1.5.99.12</ecNumber>
    </recommendedName>
</protein>
<evidence type="ECO:0000313" key="11">
    <source>
        <dbReference type="Proteomes" id="UP001054252"/>
    </source>
</evidence>
<dbReference type="InterPro" id="IPR006093">
    <property type="entry name" value="Oxy_OxRdtase_FAD_BS"/>
</dbReference>
<evidence type="ECO:0000256" key="2">
    <source>
        <dbReference type="ARBA" id="ARBA00005466"/>
    </source>
</evidence>
<dbReference type="InterPro" id="IPR006094">
    <property type="entry name" value="Oxid_FAD_bind_N"/>
</dbReference>
<comment type="caution">
    <text evidence="10">The sequence shown here is derived from an EMBL/GenBank/DDBJ whole genome shotgun (WGS) entry which is preliminary data.</text>
</comment>
<comment type="similarity">
    <text evidence="2">Belongs to the oxygen-dependent FAD-linked oxidoreductase family.</text>
</comment>
<accession>A0AAV5JBD0</accession>
<keyword evidence="8" id="KW-0732">Signal</keyword>
<dbReference type="GO" id="GO:0009690">
    <property type="term" value="P:cytokinin metabolic process"/>
    <property type="evidence" value="ECO:0007669"/>
    <property type="project" value="InterPro"/>
</dbReference>
<keyword evidence="11" id="KW-1185">Reference proteome</keyword>
<feature type="chain" id="PRO_5043977692" description="cytokinin dehydrogenase" evidence="8">
    <location>
        <begin position="25"/>
        <end position="515"/>
    </location>
</feature>
<evidence type="ECO:0000256" key="3">
    <source>
        <dbReference type="ARBA" id="ARBA00011928"/>
    </source>
</evidence>
<keyword evidence="6" id="KW-0560">Oxidoreductase</keyword>
<comment type="catalytic activity">
    <reaction evidence="7">
        <text>N(6)-dimethylallyladenine + A + H2O = 3-methyl-2-butenal + adenine + AH2</text>
        <dbReference type="Rhea" id="RHEA:13625"/>
        <dbReference type="ChEBI" id="CHEBI:13193"/>
        <dbReference type="ChEBI" id="CHEBI:15377"/>
        <dbReference type="ChEBI" id="CHEBI:15825"/>
        <dbReference type="ChEBI" id="CHEBI:16708"/>
        <dbReference type="ChEBI" id="CHEBI:17499"/>
        <dbReference type="ChEBI" id="CHEBI:17660"/>
        <dbReference type="EC" id="1.5.99.12"/>
    </reaction>
</comment>
<dbReference type="AlphaFoldDB" id="A0AAV5JBD0"/>
<evidence type="ECO:0000256" key="8">
    <source>
        <dbReference type="SAM" id="SignalP"/>
    </source>
</evidence>
<dbReference type="SUPFAM" id="SSF56176">
    <property type="entry name" value="FAD-binding/transporter-associated domain-like"/>
    <property type="match status" value="1"/>
</dbReference>
<dbReference type="GO" id="GO:0019139">
    <property type="term" value="F:cytokinin dehydrogenase activity"/>
    <property type="evidence" value="ECO:0007669"/>
    <property type="project" value="UniProtKB-EC"/>
</dbReference>
<keyword evidence="4" id="KW-0285">Flavoprotein</keyword>
<organism evidence="10 11">
    <name type="scientific">Rubroshorea leprosula</name>
    <dbReference type="NCBI Taxonomy" id="152421"/>
    <lineage>
        <taxon>Eukaryota</taxon>
        <taxon>Viridiplantae</taxon>
        <taxon>Streptophyta</taxon>
        <taxon>Embryophyta</taxon>
        <taxon>Tracheophyta</taxon>
        <taxon>Spermatophyta</taxon>
        <taxon>Magnoliopsida</taxon>
        <taxon>eudicotyledons</taxon>
        <taxon>Gunneridae</taxon>
        <taxon>Pentapetalae</taxon>
        <taxon>rosids</taxon>
        <taxon>malvids</taxon>
        <taxon>Malvales</taxon>
        <taxon>Dipterocarpaceae</taxon>
        <taxon>Rubroshorea</taxon>
    </lineage>
</organism>
<comment type="cofactor">
    <cofactor evidence="1">
        <name>FAD</name>
        <dbReference type="ChEBI" id="CHEBI:57692"/>
    </cofactor>
</comment>
<dbReference type="EC" id="1.5.99.12" evidence="3"/>
<evidence type="ECO:0000256" key="5">
    <source>
        <dbReference type="ARBA" id="ARBA00022827"/>
    </source>
</evidence>
<dbReference type="PROSITE" id="PS00862">
    <property type="entry name" value="OX2_COVAL_FAD"/>
    <property type="match status" value="1"/>
</dbReference>
<dbReference type="PANTHER" id="PTHR13878:SF127">
    <property type="entry name" value="CYTOKININ DEHYDROGENASE 3"/>
    <property type="match status" value="1"/>
</dbReference>
<dbReference type="InterPro" id="IPR036318">
    <property type="entry name" value="FAD-bd_PCMH-like_sf"/>
</dbReference>
<dbReference type="PANTHER" id="PTHR13878">
    <property type="entry name" value="GULONOLACTONE OXIDASE"/>
    <property type="match status" value="1"/>
</dbReference>
<dbReference type="InterPro" id="IPR050432">
    <property type="entry name" value="FAD-linked_Oxidoreductases_BP"/>
</dbReference>
<dbReference type="Gene3D" id="3.30.465.10">
    <property type="match status" value="1"/>
</dbReference>
<evidence type="ECO:0000256" key="1">
    <source>
        <dbReference type="ARBA" id="ARBA00001974"/>
    </source>
</evidence>
<evidence type="ECO:0000256" key="6">
    <source>
        <dbReference type="ARBA" id="ARBA00023002"/>
    </source>
</evidence>
<dbReference type="Gene3D" id="3.40.462.10">
    <property type="entry name" value="FAD-linked oxidases, C-terminal domain"/>
    <property type="match status" value="1"/>
</dbReference>
<dbReference type="InterPro" id="IPR016169">
    <property type="entry name" value="FAD-bd_PCMH_sub2"/>
</dbReference>